<sequence length="279" mass="30572">MKGLTDFSLSPQVPGHLQVPADVRPTRLPLLRRALLQGHLLRGPGARRRARGPLQHAGGVDGQICIRPALNGDQVSEICSHGNVPRLFHRLRFPVSRNHDILGKTVPSVHDPRSGEPDHIRSQLRIEGPGVLREVLQHRLPPAQARHGGHPRLLVGRHGALGRHHLPRDQPALRPRQLEPAEPAEDILGHFARDDAHGESDLPSTLPRKGAFCVELRSASTRTEYAFGPFSSGRLDHKLTLVCDVDVKSVSAHKGCASNIPSDASAEDRDEANNSYRLP</sequence>
<evidence type="ECO:0000256" key="1">
    <source>
        <dbReference type="SAM" id="MobiDB-lite"/>
    </source>
</evidence>
<gene>
    <name evidence="2" type="ORF">AVEN_73189_1</name>
</gene>
<evidence type="ECO:0000313" key="2">
    <source>
        <dbReference type="EMBL" id="GBM98764.1"/>
    </source>
</evidence>
<keyword evidence="3" id="KW-1185">Reference proteome</keyword>
<dbReference type="OrthoDB" id="6470484at2759"/>
<dbReference type="Proteomes" id="UP000499080">
    <property type="component" value="Unassembled WGS sequence"/>
</dbReference>
<comment type="caution">
    <text evidence="2">The sequence shown here is derived from an EMBL/GenBank/DDBJ whole genome shotgun (WGS) entry which is preliminary data.</text>
</comment>
<evidence type="ECO:0000313" key="3">
    <source>
        <dbReference type="Proteomes" id="UP000499080"/>
    </source>
</evidence>
<dbReference type="EMBL" id="BGPR01004354">
    <property type="protein sequence ID" value="GBM98764.1"/>
    <property type="molecule type" value="Genomic_DNA"/>
</dbReference>
<feature type="region of interest" description="Disordered" evidence="1">
    <location>
        <begin position="256"/>
        <end position="279"/>
    </location>
</feature>
<protein>
    <submittedName>
        <fullName evidence="2">Uncharacterized protein</fullName>
    </submittedName>
</protein>
<proteinExistence type="predicted"/>
<name>A0A4Y2K973_ARAVE</name>
<accession>A0A4Y2K973</accession>
<organism evidence="2 3">
    <name type="scientific">Araneus ventricosus</name>
    <name type="common">Orbweaver spider</name>
    <name type="synonym">Epeira ventricosa</name>
    <dbReference type="NCBI Taxonomy" id="182803"/>
    <lineage>
        <taxon>Eukaryota</taxon>
        <taxon>Metazoa</taxon>
        <taxon>Ecdysozoa</taxon>
        <taxon>Arthropoda</taxon>
        <taxon>Chelicerata</taxon>
        <taxon>Arachnida</taxon>
        <taxon>Araneae</taxon>
        <taxon>Araneomorphae</taxon>
        <taxon>Entelegynae</taxon>
        <taxon>Araneoidea</taxon>
        <taxon>Araneidae</taxon>
        <taxon>Araneus</taxon>
    </lineage>
</organism>
<dbReference type="AlphaFoldDB" id="A0A4Y2K973"/>
<reference evidence="2 3" key="1">
    <citation type="journal article" date="2019" name="Sci. Rep.">
        <title>Orb-weaving spider Araneus ventricosus genome elucidates the spidroin gene catalogue.</title>
        <authorList>
            <person name="Kono N."/>
            <person name="Nakamura H."/>
            <person name="Ohtoshi R."/>
            <person name="Moran D.A.P."/>
            <person name="Shinohara A."/>
            <person name="Yoshida Y."/>
            <person name="Fujiwara M."/>
            <person name="Mori M."/>
            <person name="Tomita M."/>
            <person name="Arakawa K."/>
        </authorList>
    </citation>
    <scope>NUCLEOTIDE SEQUENCE [LARGE SCALE GENOMIC DNA]</scope>
</reference>